<sequence>MVCLSLLSIIRSSSESSHARERTFGFGYDYPMRICTSCMCEDQIKLISASWANPLQNSQFTNRNFSSFFQQSTGSANYQNVNTHETEQDPPSYENITSQMGDEPDGLPPVTGTAEKYPITFETEHDPVEVMTPERRKKMLRNLYIILGILVIVYIIWIVAVAVSLNRAGDYDDYY</sequence>
<dbReference type="EMBL" id="BSXU01001276">
    <property type="protein sequence ID" value="GMG25672.1"/>
    <property type="molecule type" value="Genomic_DNA"/>
</dbReference>
<keyword evidence="3" id="KW-1185">Reference proteome</keyword>
<accession>A0A9W7DJ44</accession>
<dbReference type="AlphaFoldDB" id="A0A9W7DJ44"/>
<keyword evidence="1" id="KW-0812">Transmembrane</keyword>
<dbReference type="Proteomes" id="UP001165063">
    <property type="component" value="Unassembled WGS sequence"/>
</dbReference>
<protein>
    <submittedName>
        <fullName evidence="2">Unnamed protein product</fullName>
    </submittedName>
</protein>
<name>A0A9W7DJ44_AMBMO</name>
<comment type="caution">
    <text evidence="2">The sequence shown here is derived from an EMBL/GenBank/DDBJ whole genome shotgun (WGS) entry which is preliminary data.</text>
</comment>
<evidence type="ECO:0000313" key="3">
    <source>
        <dbReference type="Proteomes" id="UP001165063"/>
    </source>
</evidence>
<keyword evidence="1" id="KW-1133">Transmembrane helix</keyword>
<evidence type="ECO:0000256" key="1">
    <source>
        <dbReference type="SAM" id="Phobius"/>
    </source>
</evidence>
<proteinExistence type="predicted"/>
<organism evidence="2 3">
    <name type="scientific">Ambrosiozyma monospora</name>
    <name type="common">Yeast</name>
    <name type="synonym">Endomycopsis monosporus</name>
    <dbReference type="NCBI Taxonomy" id="43982"/>
    <lineage>
        <taxon>Eukaryota</taxon>
        <taxon>Fungi</taxon>
        <taxon>Dikarya</taxon>
        <taxon>Ascomycota</taxon>
        <taxon>Saccharomycotina</taxon>
        <taxon>Pichiomycetes</taxon>
        <taxon>Pichiales</taxon>
        <taxon>Pichiaceae</taxon>
        <taxon>Ambrosiozyma</taxon>
    </lineage>
</organism>
<gene>
    <name evidence="2" type="ORF">Amon01_000315100</name>
</gene>
<feature type="transmembrane region" description="Helical" evidence="1">
    <location>
        <begin position="143"/>
        <end position="165"/>
    </location>
</feature>
<evidence type="ECO:0000313" key="2">
    <source>
        <dbReference type="EMBL" id="GMG25672.1"/>
    </source>
</evidence>
<keyword evidence="1" id="KW-0472">Membrane</keyword>
<reference evidence="2" key="1">
    <citation type="submission" date="2023-04" db="EMBL/GenBank/DDBJ databases">
        <title>Ambrosiozyma monospora NBRC 1965.</title>
        <authorList>
            <person name="Ichikawa N."/>
            <person name="Sato H."/>
            <person name="Tonouchi N."/>
        </authorList>
    </citation>
    <scope>NUCLEOTIDE SEQUENCE</scope>
    <source>
        <strain evidence="2">NBRC 1965</strain>
    </source>
</reference>